<sequence>MSNSEFKARALYDFVAEGPNELSFHANDILTITSSTAGHGWWYAKSSSGQVGVIPENYVQALADPPEPNEPPPPLLTFSNPNNTYLNRDIFNSNNNVPKPSSPPIHSPSYDPPQYMNPTNFNTWQSTDSSAWPPPTPSSSSSVQQLQVNEEDLIDFIQPLKYRTEIEKTSVKTELMRTNSYDNYIKVIDVSSELNFLRITNSHTLLRNSSNEQVDDWYDYLPNSPAPTLLKTKQQSPFNFTSLPPSVEQQMIKSKNDLSPVSPSLTESIYGSIDNVQLSSIDSINLQTKSNSMPIGSRTSTRRDTDSDDSFSDSEYPPQSSHTMNSNTLTKHQSFKEIKTLTSNSALQTTNRTSMSGGEANRTTPRARFFDKHGLDNYLLNGSKAKADDHVEIGFDEREGGVYWSPNPGLPPFSCKIEDPSKGTKLGGLKAFTEYKIHPLIPGRRFVCRRYKQFDWLHEQLVNKFRFICIPPLPGKQIAGRFEQDFVEERRRQLELWLNRVCRHPVLCASYVVQHFITCESSDKNRKDWKGGKRKVEKDELREASWLSCVTLTNTGVSESEIASQIETFAQQQPGLEAQLKNLYQGFIKYLERHTEVYERDIQRISELFSRVHQAVQVDTTTPGNKELSNSISKISGSYGGIAELYKTKGTEGLRDFIERTQEYIGIVACFPSILSIQRSASEFIKTASQRAPADFSNAIHRGHVLNHVVLAEINFFQKEKVIDLKQYMKTLIDEQIQFYEKVSSSLLEASITFK</sequence>
<dbReference type="PANTHER" id="PTHR45827">
    <property type="entry name" value="SORTING NEXIN"/>
    <property type="match status" value="1"/>
</dbReference>
<dbReference type="SUPFAM" id="SSF64268">
    <property type="entry name" value="PX domain"/>
    <property type="match status" value="1"/>
</dbReference>
<dbReference type="Pfam" id="PF00787">
    <property type="entry name" value="PX"/>
    <property type="match status" value="1"/>
</dbReference>
<evidence type="ECO:0000313" key="10">
    <source>
        <dbReference type="EMBL" id="CAF1066390.1"/>
    </source>
</evidence>
<evidence type="ECO:0000256" key="1">
    <source>
        <dbReference type="ARBA" id="ARBA00004156"/>
    </source>
</evidence>
<dbReference type="SMART" id="SM00312">
    <property type="entry name" value="PX"/>
    <property type="match status" value="1"/>
</dbReference>
<dbReference type="Gene3D" id="3.30.1520.10">
    <property type="entry name" value="Phox-like domain"/>
    <property type="match status" value="1"/>
</dbReference>
<feature type="region of interest" description="Disordered" evidence="7">
    <location>
        <begin position="342"/>
        <end position="364"/>
    </location>
</feature>
<dbReference type="Proteomes" id="UP000663882">
    <property type="component" value="Unassembled WGS sequence"/>
</dbReference>
<dbReference type="EMBL" id="CAJNOO010000941">
    <property type="protein sequence ID" value="CAF1066390.1"/>
    <property type="molecule type" value="Genomic_DNA"/>
</dbReference>
<accession>A0A815BMD4</accession>
<evidence type="ECO:0008006" key="13">
    <source>
        <dbReference type="Google" id="ProtNLM"/>
    </source>
</evidence>
<dbReference type="InterPro" id="IPR019497">
    <property type="entry name" value="Sorting_nexin_WASP-bd-dom"/>
</dbReference>
<dbReference type="Gene3D" id="1.20.1270.60">
    <property type="entry name" value="Arfaptin homology (AH) domain/BAR domain"/>
    <property type="match status" value="1"/>
</dbReference>
<dbReference type="SMART" id="SM00326">
    <property type="entry name" value="SH3"/>
    <property type="match status" value="1"/>
</dbReference>
<reference evidence="11" key="1">
    <citation type="submission" date="2021-02" db="EMBL/GenBank/DDBJ databases">
        <authorList>
            <person name="Nowell W R."/>
        </authorList>
    </citation>
    <scope>NUCLEOTIDE SEQUENCE</scope>
</reference>
<dbReference type="InterPro" id="IPR001683">
    <property type="entry name" value="PX_dom"/>
</dbReference>
<evidence type="ECO:0000256" key="5">
    <source>
        <dbReference type="ARBA" id="ARBA00023329"/>
    </source>
</evidence>
<keyword evidence="3 6" id="KW-0728">SH3 domain</keyword>
<comment type="subcellular location">
    <subcellularLocation>
        <location evidence="1">Cytoplasmic vesicle membrane</location>
    </subcellularLocation>
</comment>
<dbReference type="OrthoDB" id="10254720at2759"/>
<protein>
    <recommendedName>
        <fullName evidence="13">Sorting nexin</fullName>
    </recommendedName>
</protein>
<dbReference type="PANTHER" id="PTHR45827:SF1">
    <property type="entry name" value="SORTING NEXIN"/>
    <property type="match status" value="1"/>
</dbReference>
<comment type="caution">
    <text evidence="11">The sequence shown here is derived from an EMBL/GenBank/DDBJ whole genome shotgun (WGS) entry which is preliminary data.</text>
</comment>
<feature type="region of interest" description="Disordered" evidence="7">
    <location>
        <begin position="288"/>
        <end position="328"/>
    </location>
</feature>
<dbReference type="InterPro" id="IPR036871">
    <property type="entry name" value="PX_dom_sf"/>
</dbReference>
<keyword evidence="5" id="KW-0968">Cytoplasmic vesicle</keyword>
<dbReference type="Proteomes" id="UP000663889">
    <property type="component" value="Unassembled WGS sequence"/>
</dbReference>
<dbReference type="GO" id="GO:0097320">
    <property type="term" value="P:plasma membrane tubulation"/>
    <property type="evidence" value="ECO:0007669"/>
    <property type="project" value="TreeGrafter"/>
</dbReference>
<dbReference type="AlphaFoldDB" id="A0A815BMD4"/>
<keyword evidence="4" id="KW-0472">Membrane</keyword>
<dbReference type="GO" id="GO:0035091">
    <property type="term" value="F:phosphatidylinositol binding"/>
    <property type="evidence" value="ECO:0007669"/>
    <property type="project" value="InterPro"/>
</dbReference>
<dbReference type="Gene3D" id="2.30.30.40">
    <property type="entry name" value="SH3 Domains"/>
    <property type="match status" value="1"/>
</dbReference>
<feature type="compositionally biased region" description="Polar residues" evidence="7">
    <location>
        <begin position="116"/>
        <end position="125"/>
    </location>
</feature>
<dbReference type="GO" id="GO:0005886">
    <property type="term" value="C:plasma membrane"/>
    <property type="evidence" value="ECO:0007669"/>
    <property type="project" value="TreeGrafter"/>
</dbReference>
<evidence type="ECO:0000256" key="2">
    <source>
        <dbReference type="ARBA" id="ARBA00010883"/>
    </source>
</evidence>
<evidence type="ECO:0000313" key="11">
    <source>
        <dbReference type="EMBL" id="CAF1272091.1"/>
    </source>
</evidence>
<dbReference type="PROSITE" id="PS50002">
    <property type="entry name" value="SH3"/>
    <property type="match status" value="1"/>
</dbReference>
<dbReference type="InterPro" id="IPR027267">
    <property type="entry name" value="AH/BAR_dom_sf"/>
</dbReference>
<feature type="region of interest" description="Disordered" evidence="7">
    <location>
        <begin position="61"/>
        <end position="142"/>
    </location>
</feature>
<evidence type="ECO:0000256" key="6">
    <source>
        <dbReference type="PROSITE-ProRule" id="PRU00192"/>
    </source>
</evidence>
<evidence type="ECO:0000259" key="9">
    <source>
        <dbReference type="PROSITE" id="PS50195"/>
    </source>
</evidence>
<feature type="compositionally biased region" description="Polar residues" evidence="7">
    <location>
        <begin position="317"/>
        <end position="328"/>
    </location>
</feature>
<evidence type="ECO:0000256" key="4">
    <source>
        <dbReference type="ARBA" id="ARBA00023136"/>
    </source>
</evidence>
<dbReference type="Pfam" id="PF00018">
    <property type="entry name" value="SH3_1"/>
    <property type="match status" value="1"/>
</dbReference>
<dbReference type="InterPro" id="IPR001452">
    <property type="entry name" value="SH3_domain"/>
</dbReference>
<feature type="compositionally biased region" description="Polar residues" evidence="7">
    <location>
        <begin position="77"/>
        <end position="86"/>
    </location>
</feature>
<dbReference type="GO" id="GO:0016197">
    <property type="term" value="P:endosomal transport"/>
    <property type="evidence" value="ECO:0007669"/>
    <property type="project" value="TreeGrafter"/>
</dbReference>
<proteinExistence type="inferred from homology"/>
<dbReference type="EMBL" id="CAJNOU010001941">
    <property type="protein sequence ID" value="CAF1272091.1"/>
    <property type="molecule type" value="Genomic_DNA"/>
</dbReference>
<dbReference type="FunFam" id="3.30.1520.10:FF:000004">
    <property type="entry name" value="Sorting nexin"/>
    <property type="match status" value="1"/>
</dbReference>
<feature type="domain" description="SH3" evidence="8">
    <location>
        <begin position="3"/>
        <end position="64"/>
    </location>
</feature>
<feature type="domain" description="PX" evidence="9">
    <location>
        <begin position="413"/>
        <end position="523"/>
    </location>
</feature>
<evidence type="ECO:0000256" key="3">
    <source>
        <dbReference type="ARBA" id="ARBA00022443"/>
    </source>
</evidence>
<name>A0A815BMD4_9BILA</name>
<dbReference type="PROSITE" id="PS50195">
    <property type="entry name" value="PX"/>
    <property type="match status" value="1"/>
</dbReference>
<organism evidence="11 12">
    <name type="scientific">Rotaria sordida</name>
    <dbReference type="NCBI Taxonomy" id="392033"/>
    <lineage>
        <taxon>Eukaryota</taxon>
        <taxon>Metazoa</taxon>
        <taxon>Spiralia</taxon>
        <taxon>Gnathifera</taxon>
        <taxon>Rotifera</taxon>
        <taxon>Eurotatoria</taxon>
        <taxon>Bdelloidea</taxon>
        <taxon>Philodinida</taxon>
        <taxon>Philodinidae</taxon>
        <taxon>Rotaria</taxon>
    </lineage>
</organism>
<dbReference type="InterPro" id="IPR036028">
    <property type="entry name" value="SH3-like_dom_sf"/>
</dbReference>
<dbReference type="GO" id="GO:0030659">
    <property type="term" value="C:cytoplasmic vesicle membrane"/>
    <property type="evidence" value="ECO:0007669"/>
    <property type="project" value="UniProtKB-SubCell"/>
</dbReference>
<evidence type="ECO:0000259" key="8">
    <source>
        <dbReference type="PROSITE" id="PS50002"/>
    </source>
</evidence>
<evidence type="ECO:0000256" key="7">
    <source>
        <dbReference type="SAM" id="MobiDB-lite"/>
    </source>
</evidence>
<evidence type="ECO:0000313" key="12">
    <source>
        <dbReference type="Proteomes" id="UP000663889"/>
    </source>
</evidence>
<dbReference type="Pfam" id="PF10456">
    <property type="entry name" value="BAR_3_WASP_bdg"/>
    <property type="match status" value="1"/>
</dbReference>
<gene>
    <name evidence="10" type="ORF">RFH988_LOCUS17535</name>
    <name evidence="11" type="ORF">SEV965_LOCUS24805</name>
</gene>
<dbReference type="SUPFAM" id="SSF50044">
    <property type="entry name" value="SH3-domain"/>
    <property type="match status" value="1"/>
</dbReference>
<feature type="compositionally biased region" description="Pro residues" evidence="7">
    <location>
        <begin position="65"/>
        <end position="75"/>
    </location>
</feature>
<dbReference type="GO" id="GO:0006897">
    <property type="term" value="P:endocytosis"/>
    <property type="evidence" value="ECO:0007669"/>
    <property type="project" value="TreeGrafter"/>
</dbReference>
<dbReference type="PRINTS" id="PR00452">
    <property type="entry name" value="SH3DOMAIN"/>
</dbReference>
<comment type="similarity">
    <text evidence="2">Belongs to the sorting nexin family.</text>
</comment>